<name>A0AAF0DRB0_9BASI</name>
<comment type="similarity">
    <text evidence="2">Belongs to the ROT1 family.</text>
</comment>
<evidence type="ECO:0000256" key="9">
    <source>
        <dbReference type="ARBA" id="ARBA00023136"/>
    </source>
</evidence>
<dbReference type="GO" id="GO:0051082">
    <property type="term" value="F:unfolded protein binding"/>
    <property type="evidence" value="ECO:0007669"/>
    <property type="project" value="TreeGrafter"/>
</dbReference>
<accession>A0AAF0DRB0</accession>
<dbReference type="AlphaFoldDB" id="A0AAF0DRB0"/>
<feature type="compositionally biased region" description="Acidic residues" evidence="10">
    <location>
        <begin position="229"/>
        <end position="241"/>
    </location>
</feature>
<sequence length="415" mass="46103">MLDVQPTLAAQHAAEIRGEQPQGHTVKLVALLLHACVRYALWAAGQVPAPLDAVVQELSYLLPDGAHDAPEVAQTSYTLDIVEPARRRPPRGPLRHAIALAQASADLEARLYAALRALQHHTPDQLQLAIVHGPSLHFARAIWFWTLDAGVPPPTASDAHDTAARKAQRKKTSSLLERKLIRHCMVHDALQGPSLVPCPTRVLLYAPHTLRVPGWTPRPHFKATIPPQSDEDAEAEEDTEAMGETNASHDLVADTTLDGTWSTGTGAVETGQKYFNIVNDTFTVPPLTGQAYSFKPQSASKGYYEELIYKFNTSVPNPGCYIAVLLWQHGNYTIHQNNSITMTPFGPDGRQQVSRPEEFMQRYEITTYLHYNQPTYKLQLYDFDGSMKPSMYLKYRPAAMYPSMPLHMNVIGVDS</sequence>
<evidence type="ECO:0000313" key="11">
    <source>
        <dbReference type="EMBL" id="WFC94558.1"/>
    </source>
</evidence>
<evidence type="ECO:0000256" key="1">
    <source>
        <dbReference type="ARBA" id="ARBA00004115"/>
    </source>
</evidence>
<evidence type="ECO:0000256" key="7">
    <source>
        <dbReference type="ARBA" id="ARBA00022824"/>
    </source>
</evidence>
<proteinExistence type="inferred from homology"/>
<gene>
    <name evidence="11" type="ORF">MBRA1_001190</name>
</gene>
<keyword evidence="9" id="KW-0472">Membrane</keyword>
<dbReference type="Gene3D" id="3.30.900.20">
    <property type="match status" value="1"/>
</dbReference>
<evidence type="ECO:0000256" key="4">
    <source>
        <dbReference type="ARBA" id="ARBA00017291"/>
    </source>
</evidence>
<dbReference type="InterPro" id="IPR019623">
    <property type="entry name" value="Rot1"/>
</dbReference>
<evidence type="ECO:0000256" key="3">
    <source>
        <dbReference type="ARBA" id="ARBA00016195"/>
    </source>
</evidence>
<keyword evidence="12" id="KW-1185">Reference proteome</keyword>
<dbReference type="InterPro" id="IPR053729">
    <property type="entry name" value="MAD2L1BP_domain_sf"/>
</dbReference>
<evidence type="ECO:0000256" key="5">
    <source>
        <dbReference type="ARBA" id="ARBA00022692"/>
    </source>
</evidence>
<dbReference type="PANTHER" id="PTHR28090:SF1">
    <property type="entry name" value="PROTEIN ROT1"/>
    <property type="match status" value="1"/>
</dbReference>
<dbReference type="GO" id="GO:0005789">
    <property type="term" value="C:endoplasmic reticulum membrane"/>
    <property type="evidence" value="ECO:0007669"/>
    <property type="project" value="UniProtKB-SubCell"/>
</dbReference>
<evidence type="ECO:0000256" key="2">
    <source>
        <dbReference type="ARBA" id="ARBA00007149"/>
    </source>
</evidence>
<evidence type="ECO:0000313" key="12">
    <source>
        <dbReference type="Proteomes" id="UP001216638"/>
    </source>
</evidence>
<keyword evidence="6" id="KW-0732">Signal</keyword>
<comment type="subcellular location">
    <subcellularLocation>
        <location evidence="1">Endoplasmic reticulum membrane</location>
        <topology evidence="1">Single-pass type I membrane protein</topology>
    </subcellularLocation>
</comment>
<dbReference type="GO" id="GO:0006458">
    <property type="term" value="P:'de novo' protein folding"/>
    <property type="evidence" value="ECO:0007669"/>
    <property type="project" value="InterPro"/>
</dbReference>
<keyword evidence="7" id="KW-0256">Endoplasmic reticulum</keyword>
<evidence type="ECO:0000256" key="6">
    <source>
        <dbReference type="ARBA" id="ARBA00022729"/>
    </source>
</evidence>
<keyword evidence="5" id="KW-0812">Transmembrane</keyword>
<dbReference type="EMBL" id="CP119951">
    <property type="protein sequence ID" value="WFC94558.1"/>
    <property type="molecule type" value="Genomic_DNA"/>
</dbReference>
<evidence type="ECO:0000256" key="10">
    <source>
        <dbReference type="SAM" id="MobiDB-lite"/>
    </source>
</evidence>
<dbReference type="Pfam" id="PF10681">
    <property type="entry name" value="Rot1"/>
    <property type="match status" value="1"/>
</dbReference>
<reference evidence="11" key="1">
    <citation type="submission" date="2023-03" db="EMBL/GenBank/DDBJ databases">
        <title>Mating type loci evolution in Malassezia.</title>
        <authorList>
            <person name="Coelho M.A."/>
        </authorList>
    </citation>
    <scope>NUCLEOTIDE SEQUENCE</scope>
    <source>
        <strain evidence="11">CBS 14135</strain>
    </source>
</reference>
<dbReference type="Proteomes" id="UP001216638">
    <property type="component" value="Chromosome 1"/>
</dbReference>
<protein>
    <recommendedName>
        <fullName evidence="4">Protein ROT1</fullName>
    </recommendedName>
    <alternativeName>
        <fullName evidence="3">Protein rot1</fullName>
    </alternativeName>
</protein>
<dbReference type="PANTHER" id="PTHR28090">
    <property type="entry name" value="PROTEIN ROT1"/>
    <property type="match status" value="1"/>
</dbReference>
<feature type="region of interest" description="Disordered" evidence="10">
    <location>
        <begin position="224"/>
        <end position="244"/>
    </location>
</feature>
<evidence type="ECO:0000256" key="8">
    <source>
        <dbReference type="ARBA" id="ARBA00022989"/>
    </source>
</evidence>
<keyword evidence="8" id="KW-1133">Transmembrane helix</keyword>
<organism evidence="11 12">
    <name type="scientific">Malassezia brasiliensis</name>
    <dbReference type="NCBI Taxonomy" id="1821822"/>
    <lineage>
        <taxon>Eukaryota</taxon>
        <taxon>Fungi</taxon>
        <taxon>Dikarya</taxon>
        <taxon>Basidiomycota</taxon>
        <taxon>Ustilaginomycotina</taxon>
        <taxon>Malasseziomycetes</taxon>
        <taxon>Malasseziales</taxon>
        <taxon>Malasseziaceae</taxon>
        <taxon>Malassezia</taxon>
    </lineage>
</organism>